<dbReference type="RefSeq" id="XP_013259806.1">
    <property type="nucleotide sequence ID" value="XM_013404352.1"/>
</dbReference>
<dbReference type="PANTHER" id="PTHR10272">
    <property type="entry name" value="PLATELET-ACTIVATING FACTOR ACETYLHYDROLASE"/>
    <property type="match status" value="1"/>
</dbReference>
<evidence type="ECO:0000256" key="2">
    <source>
        <dbReference type="ARBA" id="ARBA00022801"/>
    </source>
</evidence>
<feature type="signal peptide" evidence="5">
    <location>
        <begin position="1"/>
        <end position="16"/>
    </location>
</feature>
<comment type="caution">
    <text evidence="6">The sequence shown here is derived from an EMBL/GenBank/DDBJ whole genome shotgun (WGS) entry which is preliminary data.</text>
</comment>
<dbReference type="OrthoDB" id="4121132at2759"/>
<evidence type="ECO:0000313" key="6">
    <source>
        <dbReference type="EMBL" id="KEF57216.1"/>
    </source>
</evidence>
<dbReference type="GO" id="GO:0016042">
    <property type="term" value="P:lipid catabolic process"/>
    <property type="evidence" value="ECO:0007669"/>
    <property type="project" value="UniProtKB-KW"/>
</dbReference>
<dbReference type="AlphaFoldDB" id="A0A072PBI8"/>
<dbReference type="GeneID" id="25282320"/>
<keyword evidence="2" id="KW-0378">Hydrolase</keyword>
<organism evidence="6 7">
    <name type="scientific">Exophiala aquamarina CBS 119918</name>
    <dbReference type="NCBI Taxonomy" id="1182545"/>
    <lineage>
        <taxon>Eukaryota</taxon>
        <taxon>Fungi</taxon>
        <taxon>Dikarya</taxon>
        <taxon>Ascomycota</taxon>
        <taxon>Pezizomycotina</taxon>
        <taxon>Eurotiomycetes</taxon>
        <taxon>Chaetothyriomycetidae</taxon>
        <taxon>Chaetothyriales</taxon>
        <taxon>Herpotrichiellaceae</taxon>
        <taxon>Exophiala</taxon>
    </lineage>
</organism>
<keyword evidence="3" id="KW-0442">Lipid degradation</keyword>
<dbReference type="Proteomes" id="UP000027920">
    <property type="component" value="Unassembled WGS sequence"/>
</dbReference>
<evidence type="ECO:0000256" key="3">
    <source>
        <dbReference type="ARBA" id="ARBA00022963"/>
    </source>
</evidence>
<dbReference type="STRING" id="1182545.A0A072PBI8"/>
<keyword evidence="4" id="KW-0443">Lipid metabolism</keyword>
<keyword evidence="7" id="KW-1185">Reference proteome</keyword>
<protein>
    <recommendedName>
        <fullName evidence="1">1-alkyl-2-acetylglycerophosphocholine esterase</fullName>
        <ecNumber evidence="1">3.1.1.47</ecNumber>
    </recommendedName>
</protein>
<proteinExistence type="predicted"/>
<name>A0A072PBI8_9EURO</name>
<dbReference type="Pfam" id="PF03403">
    <property type="entry name" value="PAF-AH_p_II"/>
    <property type="match status" value="1"/>
</dbReference>
<keyword evidence="5" id="KW-0732">Signal</keyword>
<dbReference type="EC" id="3.1.1.47" evidence="1"/>
<gene>
    <name evidence="6" type="ORF">A1O9_07406</name>
</gene>
<feature type="chain" id="PRO_5001681463" description="1-alkyl-2-acetylglycerophosphocholine esterase" evidence="5">
    <location>
        <begin position="17"/>
        <end position="370"/>
    </location>
</feature>
<dbReference type="Gene3D" id="3.40.50.1820">
    <property type="entry name" value="alpha/beta hydrolase"/>
    <property type="match status" value="1"/>
</dbReference>
<reference evidence="6 7" key="1">
    <citation type="submission" date="2013-03" db="EMBL/GenBank/DDBJ databases">
        <title>The Genome Sequence of Exophiala aquamarina CBS 119918.</title>
        <authorList>
            <consortium name="The Broad Institute Genomics Platform"/>
            <person name="Cuomo C."/>
            <person name="de Hoog S."/>
            <person name="Gorbushina A."/>
            <person name="Walker B."/>
            <person name="Young S.K."/>
            <person name="Zeng Q."/>
            <person name="Gargeya S."/>
            <person name="Fitzgerald M."/>
            <person name="Haas B."/>
            <person name="Abouelleil A."/>
            <person name="Allen A.W."/>
            <person name="Alvarado L."/>
            <person name="Arachchi H.M."/>
            <person name="Berlin A.M."/>
            <person name="Chapman S.B."/>
            <person name="Gainer-Dewar J."/>
            <person name="Goldberg J."/>
            <person name="Griggs A."/>
            <person name="Gujja S."/>
            <person name="Hansen M."/>
            <person name="Howarth C."/>
            <person name="Imamovic A."/>
            <person name="Ireland A."/>
            <person name="Larimer J."/>
            <person name="McCowan C."/>
            <person name="Murphy C."/>
            <person name="Pearson M."/>
            <person name="Poon T.W."/>
            <person name="Priest M."/>
            <person name="Roberts A."/>
            <person name="Saif S."/>
            <person name="Shea T."/>
            <person name="Sisk P."/>
            <person name="Sykes S."/>
            <person name="Wortman J."/>
            <person name="Nusbaum C."/>
            <person name="Birren B."/>
        </authorList>
    </citation>
    <scope>NUCLEOTIDE SEQUENCE [LARGE SCALE GENOMIC DNA]</scope>
    <source>
        <strain evidence="6 7">CBS 119918</strain>
    </source>
</reference>
<dbReference type="GO" id="GO:0003847">
    <property type="term" value="F:1-alkyl-2-acetylglycerophosphocholine esterase activity"/>
    <property type="evidence" value="ECO:0007669"/>
    <property type="project" value="UniProtKB-EC"/>
</dbReference>
<accession>A0A072PBI8</accession>
<dbReference type="PANTHER" id="PTHR10272:SF14">
    <property type="entry name" value="PAF ACETYLHYDROLASE FAMILY PROTEIN"/>
    <property type="match status" value="1"/>
</dbReference>
<evidence type="ECO:0000256" key="5">
    <source>
        <dbReference type="SAM" id="SignalP"/>
    </source>
</evidence>
<dbReference type="InterPro" id="IPR029058">
    <property type="entry name" value="AB_hydrolase_fold"/>
</dbReference>
<sequence>MLSLVLLPCLLLGTFAQAILLPSPPGSANVHITHFPLTDTNRVDPFAPCCNQPRRLMVTLYQPATCQQNEAITYIPPTSAASLKTVFGPYLPNISFDNFQLQVCPETPVNNDAPLLFFSPGYLAPRVVYAVVLQWVASLGFNILAIDHPYDGAIVEYPDGSYVEYANVTIPDEILTLLAPRVADVSSVLNAVTNSTRCQQLGIPTLNTERMAVFGHSLGGATAAGAMLVEPRLRAGCNIDGGLWGEEITTNNDRPFLLLTAENHPAADTSLEENWPYLTGRKWHLEISGTAHNTLTDFPILSSLLGTNLTDPAVEAFIGTIDSIRILTILREYIAAFFHEILEAKHEELLEGPSMDFPEVPFLDLSSGSY</sequence>
<evidence type="ECO:0000313" key="7">
    <source>
        <dbReference type="Proteomes" id="UP000027920"/>
    </source>
</evidence>
<dbReference type="HOGENOM" id="CLU_026278_0_0_1"/>
<evidence type="ECO:0000256" key="1">
    <source>
        <dbReference type="ARBA" id="ARBA00013201"/>
    </source>
</evidence>
<dbReference type="VEuPathDB" id="FungiDB:A1O9_07406"/>
<evidence type="ECO:0000256" key="4">
    <source>
        <dbReference type="ARBA" id="ARBA00023098"/>
    </source>
</evidence>
<dbReference type="SUPFAM" id="SSF53474">
    <property type="entry name" value="alpha/beta-Hydrolases"/>
    <property type="match status" value="1"/>
</dbReference>
<dbReference type="EMBL" id="AMGV01000005">
    <property type="protein sequence ID" value="KEF57216.1"/>
    <property type="molecule type" value="Genomic_DNA"/>
</dbReference>